<sequence length="211" mass="23265">MRPLRKRVLALSVSFFAIAGVLTASETPQSAEEPGEPRQQTAQAGPEPGAATDTQVAVAASEAPPAQVQQLGPETNLPLPRFVSMKSDRAHVRRGPSTTHRVDWEFLRRDMPVEVVAEYGHWRQIRDHDGVGGWVHYVLISGNRTVLVEDEMLDLHFQPSSESRVVARLEQGVIADLGKCDRDWCRVAAGGQRGWAPKTSLWGVTADEIRD</sequence>
<reference evidence="4 5" key="1">
    <citation type="submission" date="2017-03" db="EMBL/GenBank/DDBJ databases">
        <authorList>
            <person name="Afonso C.L."/>
            <person name="Miller P.J."/>
            <person name="Scott M.A."/>
            <person name="Spackman E."/>
            <person name="Goraichik I."/>
            <person name="Dimitrov K.M."/>
            <person name="Suarez D.L."/>
            <person name="Swayne D.E."/>
        </authorList>
    </citation>
    <scope>NUCLEOTIDE SEQUENCE [LARGE SCALE GENOMIC DNA]</scope>
    <source>
        <strain evidence="4 5">CECT 7751</strain>
    </source>
</reference>
<dbReference type="InterPro" id="IPR003646">
    <property type="entry name" value="SH3-like_bac-type"/>
</dbReference>
<dbReference type="SMART" id="SM00287">
    <property type="entry name" value="SH3b"/>
    <property type="match status" value="2"/>
</dbReference>
<evidence type="ECO:0000256" key="2">
    <source>
        <dbReference type="SAM" id="SignalP"/>
    </source>
</evidence>
<gene>
    <name evidence="4" type="ORF">PSM7751_03897</name>
</gene>
<evidence type="ECO:0000313" key="5">
    <source>
        <dbReference type="Proteomes" id="UP000193963"/>
    </source>
</evidence>
<evidence type="ECO:0000259" key="3">
    <source>
        <dbReference type="SMART" id="SM00287"/>
    </source>
</evidence>
<feature type="region of interest" description="Disordered" evidence="1">
    <location>
        <begin position="26"/>
        <end position="54"/>
    </location>
</feature>
<name>A0A1X7A7E8_9RHOB</name>
<proteinExistence type="predicted"/>
<dbReference type="Gene3D" id="2.30.30.40">
    <property type="entry name" value="SH3 Domains"/>
    <property type="match status" value="1"/>
</dbReference>
<feature type="region of interest" description="Disordered" evidence="1">
    <location>
        <begin position="61"/>
        <end position="80"/>
    </location>
</feature>
<keyword evidence="5" id="KW-1185">Reference proteome</keyword>
<accession>A0A1X7A7E8</accession>
<keyword evidence="2" id="KW-0732">Signal</keyword>
<feature type="chain" id="PRO_5013208246" evidence="2">
    <location>
        <begin position="20"/>
        <end position="211"/>
    </location>
</feature>
<protein>
    <submittedName>
        <fullName evidence="4">Bacterial SH3 domain protein</fullName>
    </submittedName>
</protein>
<evidence type="ECO:0000313" key="4">
    <source>
        <dbReference type="EMBL" id="SLN71992.1"/>
    </source>
</evidence>
<dbReference type="InterPro" id="IPR010466">
    <property type="entry name" value="DUF1058"/>
</dbReference>
<dbReference type="EMBL" id="FWFN01000009">
    <property type="protein sequence ID" value="SLN71992.1"/>
    <property type="molecule type" value="Genomic_DNA"/>
</dbReference>
<dbReference type="AlphaFoldDB" id="A0A1X7A7E8"/>
<feature type="domain" description="SH3b" evidence="3">
    <location>
        <begin position="80"/>
        <end position="142"/>
    </location>
</feature>
<dbReference type="Pfam" id="PF06347">
    <property type="entry name" value="SH3_4"/>
    <property type="match status" value="2"/>
</dbReference>
<feature type="signal peptide" evidence="2">
    <location>
        <begin position="1"/>
        <end position="19"/>
    </location>
</feature>
<feature type="domain" description="SH3b" evidence="3">
    <location>
        <begin position="143"/>
        <end position="205"/>
    </location>
</feature>
<dbReference type="Proteomes" id="UP000193963">
    <property type="component" value="Unassembled WGS sequence"/>
</dbReference>
<dbReference type="OrthoDB" id="9810773at2"/>
<organism evidence="4 5">
    <name type="scientific">Pseudooceanicola marinus</name>
    <dbReference type="NCBI Taxonomy" id="396013"/>
    <lineage>
        <taxon>Bacteria</taxon>
        <taxon>Pseudomonadati</taxon>
        <taxon>Pseudomonadota</taxon>
        <taxon>Alphaproteobacteria</taxon>
        <taxon>Rhodobacterales</taxon>
        <taxon>Paracoccaceae</taxon>
        <taxon>Pseudooceanicola</taxon>
    </lineage>
</organism>
<evidence type="ECO:0000256" key="1">
    <source>
        <dbReference type="SAM" id="MobiDB-lite"/>
    </source>
</evidence>